<accession>A0ABX3SUX6</accession>
<gene>
    <name evidence="2" type="ORF">BST29_04935</name>
</gene>
<sequence>MAINYPFADGDAHGATIRASHNPPSRGVGMLRTLTLATALAAAVALAAPARADDPEFLTRLERSHVSYVSPSDALAWGRSVCDQLRDGQPLPSVFSALQNGGGFTNRDAGAIIGAATSELCTDQYQTAMDWARGQLG</sequence>
<protein>
    <recommendedName>
        <fullName evidence="1">DUF732 domain-containing protein</fullName>
    </recommendedName>
</protein>
<organism evidence="2 3">
    <name type="scientific">Mycobacterium malmoense</name>
    <dbReference type="NCBI Taxonomy" id="1780"/>
    <lineage>
        <taxon>Bacteria</taxon>
        <taxon>Bacillati</taxon>
        <taxon>Actinomycetota</taxon>
        <taxon>Actinomycetes</taxon>
        <taxon>Mycobacteriales</taxon>
        <taxon>Mycobacteriaceae</taxon>
        <taxon>Mycobacterium</taxon>
    </lineage>
</organism>
<feature type="domain" description="DUF732" evidence="1">
    <location>
        <begin position="53"/>
        <end position="123"/>
    </location>
</feature>
<dbReference type="Proteomes" id="UP000243140">
    <property type="component" value="Unassembled WGS sequence"/>
</dbReference>
<proteinExistence type="predicted"/>
<comment type="caution">
    <text evidence="2">The sequence shown here is derived from an EMBL/GenBank/DDBJ whole genome shotgun (WGS) entry which is preliminary data.</text>
</comment>
<evidence type="ECO:0000259" key="1">
    <source>
        <dbReference type="Pfam" id="PF05305"/>
    </source>
</evidence>
<dbReference type="InterPro" id="IPR007969">
    <property type="entry name" value="DUF732"/>
</dbReference>
<dbReference type="RefSeq" id="WP_071511209.1">
    <property type="nucleotide sequence ID" value="NZ_CP060015.1"/>
</dbReference>
<evidence type="ECO:0000313" key="2">
    <source>
        <dbReference type="EMBL" id="ORA84368.1"/>
    </source>
</evidence>
<evidence type="ECO:0000313" key="3">
    <source>
        <dbReference type="Proteomes" id="UP000243140"/>
    </source>
</evidence>
<dbReference type="Pfam" id="PF05305">
    <property type="entry name" value="DUF732"/>
    <property type="match status" value="1"/>
</dbReference>
<keyword evidence="3" id="KW-1185">Reference proteome</keyword>
<name>A0ABX3SUX6_MYCMA</name>
<dbReference type="EMBL" id="MVHV01000004">
    <property type="protein sequence ID" value="ORA84368.1"/>
    <property type="molecule type" value="Genomic_DNA"/>
</dbReference>
<reference evidence="2 3" key="1">
    <citation type="submission" date="2017-02" db="EMBL/GenBank/DDBJ databases">
        <title>The new phylogeny of genus Mycobacterium.</title>
        <authorList>
            <person name="Tortoli E."/>
            <person name="Trovato A."/>
            <person name="Cirillo D.M."/>
        </authorList>
    </citation>
    <scope>NUCLEOTIDE SEQUENCE [LARGE SCALE GENOMIC DNA]</scope>
    <source>
        <strain evidence="2 3">IP1130001</strain>
    </source>
</reference>